<dbReference type="Proteomes" id="UP000197098">
    <property type="component" value="Chromosome"/>
</dbReference>
<protein>
    <recommendedName>
        <fullName evidence="2">Isochorismatase-like domain-containing protein</fullName>
    </recommendedName>
</protein>
<sequence>MQALLIIDMQGFVPDRIARGMAYFPASSIDNMRATIAAFRAAGKPVLHVRHETLEPGSPLQRDSAHFQPVIGFEEHAGEPVFIKTTSSAFSSTDLHGWLQRAQISDVAVIGAVAGYCVNSTVRMGADLGLSMTVIRDAVLSFPLESAEISAEEVYRVTIALLENGFASGINTAELKLNNH</sequence>
<dbReference type="AlphaFoldDB" id="A0A248KL70"/>
<evidence type="ECO:0000256" key="1">
    <source>
        <dbReference type="ARBA" id="ARBA00022801"/>
    </source>
</evidence>
<keyword evidence="1" id="KW-0378">Hydrolase</keyword>
<dbReference type="PANTHER" id="PTHR43540">
    <property type="entry name" value="PEROXYUREIDOACRYLATE/UREIDOACRYLATE AMIDOHYDROLASE-RELATED"/>
    <property type="match status" value="1"/>
</dbReference>
<evidence type="ECO:0000313" key="4">
    <source>
        <dbReference type="Proteomes" id="UP000197098"/>
    </source>
</evidence>
<dbReference type="Gene3D" id="3.40.50.850">
    <property type="entry name" value="Isochorismatase-like"/>
    <property type="match status" value="1"/>
</dbReference>
<dbReference type="GO" id="GO:0016787">
    <property type="term" value="F:hydrolase activity"/>
    <property type="evidence" value="ECO:0007669"/>
    <property type="project" value="UniProtKB-KW"/>
</dbReference>
<accession>A0A248KL70</accession>
<evidence type="ECO:0000313" key="3">
    <source>
        <dbReference type="EMBL" id="ASG64555.1"/>
    </source>
</evidence>
<dbReference type="InterPro" id="IPR050272">
    <property type="entry name" value="Isochorismatase-like_hydrls"/>
</dbReference>
<dbReference type="InterPro" id="IPR000868">
    <property type="entry name" value="Isochorismatase-like_dom"/>
</dbReference>
<gene>
    <name evidence="3" type="ORF">CEW81_12880</name>
</gene>
<feature type="domain" description="Isochorismatase-like" evidence="2">
    <location>
        <begin position="3"/>
        <end position="154"/>
    </location>
</feature>
<dbReference type="PANTHER" id="PTHR43540:SF1">
    <property type="entry name" value="ISOCHORISMATASE HYDROLASE"/>
    <property type="match status" value="1"/>
</dbReference>
<name>A0A248KL70_9ENTR</name>
<dbReference type="EMBL" id="CP022114">
    <property type="protein sequence ID" value="ASG64555.1"/>
    <property type="molecule type" value="Genomic_DNA"/>
</dbReference>
<organism evidence="3 4">
    <name type="scientific">Kluyvera genomosp. 3</name>
    <dbReference type="NCBI Taxonomy" id="2774055"/>
    <lineage>
        <taxon>Bacteria</taxon>
        <taxon>Pseudomonadati</taxon>
        <taxon>Pseudomonadota</taxon>
        <taxon>Gammaproteobacteria</taxon>
        <taxon>Enterobacterales</taxon>
        <taxon>Enterobacteriaceae</taxon>
        <taxon>Kluyvera</taxon>
    </lineage>
</organism>
<dbReference type="Pfam" id="PF00857">
    <property type="entry name" value="Isochorismatase"/>
    <property type="match status" value="1"/>
</dbReference>
<dbReference type="InterPro" id="IPR036380">
    <property type="entry name" value="Isochorismatase-like_sf"/>
</dbReference>
<evidence type="ECO:0000259" key="2">
    <source>
        <dbReference type="Pfam" id="PF00857"/>
    </source>
</evidence>
<dbReference type="SUPFAM" id="SSF52499">
    <property type="entry name" value="Isochorismatase-like hydrolases"/>
    <property type="match status" value="1"/>
</dbReference>
<reference evidence="3 4" key="1">
    <citation type="submission" date="2017-06" db="EMBL/GenBank/DDBJ databases">
        <title>Origin of plasmid-mediated fosfomycin resistance gene fosA3.</title>
        <authorList>
            <person name="Ito R."/>
            <person name="Pacey M.P."/>
            <person name="Doi Y."/>
        </authorList>
    </citation>
    <scope>NUCLEOTIDE SEQUENCE [LARGE SCALE GENOMIC DNA]</scope>
    <source>
        <strain evidence="3 4">YDC799</strain>
    </source>
</reference>
<proteinExistence type="predicted"/>